<reference evidence="1 2" key="1">
    <citation type="submission" date="2024-02" db="EMBL/GenBank/DDBJ databases">
        <title>Bacteria isolated from the canopy kelp, Nereocystis luetkeana.</title>
        <authorList>
            <person name="Pfister C.A."/>
            <person name="Younker I.T."/>
            <person name="Light S.H."/>
        </authorList>
    </citation>
    <scope>NUCLEOTIDE SEQUENCE [LARGE SCALE GENOMIC DNA]</scope>
    <source>
        <strain evidence="1 2">TI.1.05</strain>
    </source>
</reference>
<dbReference type="EMBL" id="JBAKAZ010000013">
    <property type="protein sequence ID" value="MEL0629029.1"/>
    <property type="molecule type" value="Genomic_DNA"/>
</dbReference>
<dbReference type="Pfam" id="PF14357">
    <property type="entry name" value="DUF4404"/>
    <property type="match status" value="1"/>
</dbReference>
<accession>A0ABU9GNX8</accession>
<dbReference type="RefSeq" id="WP_341597043.1">
    <property type="nucleotide sequence ID" value="NZ_JBAKAZ010000013.1"/>
</dbReference>
<comment type="caution">
    <text evidence="1">The sequence shown here is derived from an EMBL/GenBank/DDBJ whole genome shotgun (WGS) entry which is preliminary data.</text>
</comment>
<evidence type="ECO:0000313" key="2">
    <source>
        <dbReference type="Proteomes" id="UP001369082"/>
    </source>
</evidence>
<keyword evidence="2" id="KW-1185">Reference proteome</keyword>
<name>A0ABU9GNX8_9GAMM</name>
<proteinExistence type="predicted"/>
<gene>
    <name evidence="1" type="ORF">V6256_05345</name>
</gene>
<dbReference type="InterPro" id="IPR025516">
    <property type="entry name" value="DUF4404"/>
</dbReference>
<protein>
    <submittedName>
        <fullName evidence="1">DUF4404 family protein</fullName>
    </submittedName>
</protein>
<organism evidence="1 2">
    <name type="scientific">Psychromonas aquatilis</name>
    <dbReference type="NCBI Taxonomy" id="2005072"/>
    <lineage>
        <taxon>Bacteria</taxon>
        <taxon>Pseudomonadati</taxon>
        <taxon>Pseudomonadota</taxon>
        <taxon>Gammaproteobacteria</taxon>
        <taxon>Alteromonadales</taxon>
        <taxon>Psychromonadaceae</taxon>
        <taxon>Psychromonas</taxon>
    </lineage>
</organism>
<dbReference type="Proteomes" id="UP001369082">
    <property type="component" value="Unassembled WGS sequence"/>
</dbReference>
<sequence length="86" mass="9270">MPITKVQSEFQKLSDLLADGVVADECTAGELQQVHDQLQQAIISGDPAKLIKDNGITQQLVELEEINPNVTKVVKDLLNALSGMGI</sequence>
<evidence type="ECO:0000313" key="1">
    <source>
        <dbReference type="EMBL" id="MEL0629029.1"/>
    </source>
</evidence>